<comment type="caution">
    <text evidence="1">The sequence shown here is derived from an EMBL/GenBank/DDBJ whole genome shotgun (WGS) entry which is preliminary data.</text>
</comment>
<organism evidence="1">
    <name type="scientific">Tanacetum cinerariifolium</name>
    <name type="common">Dalmatian daisy</name>
    <name type="synonym">Chrysanthemum cinerariifolium</name>
    <dbReference type="NCBI Taxonomy" id="118510"/>
    <lineage>
        <taxon>Eukaryota</taxon>
        <taxon>Viridiplantae</taxon>
        <taxon>Streptophyta</taxon>
        <taxon>Embryophyta</taxon>
        <taxon>Tracheophyta</taxon>
        <taxon>Spermatophyta</taxon>
        <taxon>Magnoliopsida</taxon>
        <taxon>eudicotyledons</taxon>
        <taxon>Gunneridae</taxon>
        <taxon>Pentapetalae</taxon>
        <taxon>asterids</taxon>
        <taxon>campanulids</taxon>
        <taxon>Asterales</taxon>
        <taxon>Asteraceae</taxon>
        <taxon>Asteroideae</taxon>
        <taxon>Anthemideae</taxon>
        <taxon>Anthemidinae</taxon>
        <taxon>Tanacetum</taxon>
    </lineage>
</organism>
<sequence length="639" mass="72462">MSSSSHPTTLQEPPSPHLPTKQQWKFELLDDKHTLEVLMGFLGLLIYKQDYCCSDGSLGDKIIYDLNQTPDLSQRPPHNCSKCGNLVDGHYCQGYSSKPSNDNTNVANALQEPFVVNLDPGKNSSRSHPQVNHHCCYGCGDPLEDIFCHQCTCELCGNDAHYGYNFPPKVLIILDSEPFNNQTVDELPQTVPSFDPTCYSEDGNSFTYDSKSNLVHDSPNVFNPPPQLPLYSYEFCGNDARYGHYCRPQVSFIYPKPCYNQDFNFPQDFHDFQQQDLCCENAGLLMKPTNEEEKQIKEEQAARYWKILVCCYDDDDDDYTMAITPKEPDNSLSMEDEHLDIIPATELDEFIKSSVENLVPNPSESEGEYAYIPKKIYSNPLFDEEIISMKIEPHHFDAEFDLIESLLNHDSSIISSSSKIDSLFDEFAGELTLLKSISPGINETDCDPEEEIRLIKRLLYDNSSPRLPKEFIFENSDAAIESFSPSPIPIDDSDSLIEEIDLSFTPDDPMPTGIEKDDYDSERYILILEEFLSNDSLSFSENESFHFDIPSSSRPPAKPPDGNSGILNVKVRGDIFEQKVPMPRLMFTQSTLVPNQEKSPGLLPYLGHKAFQPSAKYPMMIYGKNTSILDVPFFHFYPS</sequence>
<protein>
    <submittedName>
        <fullName evidence="1">Uncharacterized protein</fullName>
    </submittedName>
</protein>
<gene>
    <name evidence="1" type="ORF">Tci_040354</name>
</gene>
<evidence type="ECO:0000313" key="1">
    <source>
        <dbReference type="EMBL" id="GEU68376.1"/>
    </source>
</evidence>
<name>A0A6L2M308_TANCI</name>
<dbReference type="AlphaFoldDB" id="A0A6L2M308"/>
<dbReference type="EMBL" id="BKCJ010005738">
    <property type="protein sequence ID" value="GEU68376.1"/>
    <property type="molecule type" value="Genomic_DNA"/>
</dbReference>
<reference evidence="1" key="1">
    <citation type="journal article" date="2019" name="Sci. Rep.">
        <title>Draft genome of Tanacetum cinerariifolium, the natural source of mosquito coil.</title>
        <authorList>
            <person name="Yamashiro T."/>
            <person name="Shiraishi A."/>
            <person name="Satake H."/>
            <person name="Nakayama K."/>
        </authorList>
    </citation>
    <scope>NUCLEOTIDE SEQUENCE</scope>
</reference>
<proteinExistence type="predicted"/>
<accession>A0A6L2M308</accession>